<evidence type="ECO:0000313" key="8">
    <source>
        <dbReference type="Proteomes" id="UP001359485"/>
    </source>
</evidence>
<feature type="transmembrane region" description="Helical" evidence="5">
    <location>
        <begin position="466"/>
        <end position="484"/>
    </location>
</feature>
<proteinExistence type="predicted"/>
<feature type="transmembrane region" description="Helical" evidence="5">
    <location>
        <begin position="169"/>
        <end position="188"/>
    </location>
</feature>
<feature type="transmembrane region" description="Helical" evidence="5">
    <location>
        <begin position="317"/>
        <end position="340"/>
    </location>
</feature>
<evidence type="ECO:0000313" key="7">
    <source>
        <dbReference type="EMBL" id="KAK6640767.1"/>
    </source>
</evidence>
<feature type="transmembrane region" description="Helical" evidence="5">
    <location>
        <begin position="110"/>
        <end position="130"/>
    </location>
</feature>
<feature type="transmembrane region" description="Helical" evidence="5">
    <location>
        <begin position="21"/>
        <end position="45"/>
    </location>
</feature>
<dbReference type="InterPro" id="IPR036259">
    <property type="entry name" value="MFS_trans_sf"/>
</dbReference>
<organism evidence="7 8">
    <name type="scientific">Polyplax serrata</name>
    <name type="common">Common mouse louse</name>
    <dbReference type="NCBI Taxonomy" id="468196"/>
    <lineage>
        <taxon>Eukaryota</taxon>
        <taxon>Metazoa</taxon>
        <taxon>Ecdysozoa</taxon>
        <taxon>Arthropoda</taxon>
        <taxon>Hexapoda</taxon>
        <taxon>Insecta</taxon>
        <taxon>Pterygota</taxon>
        <taxon>Neoptera</taxon>
        <taxon>Paraneoptera</taxon>
        <taxon>Psocodea</taxon>
        <taxon>Troctomorpha</taxon>
        <taxon>Phthiraptera</taxon>
        <taxon>Anoplura</taxon>
        <taxon>Polyplacidae</taxon>
        <taxon>Polyplax</taxon>
    </lineage>
</organism>
<comment type="caution">
    <text evidence="7">The sequence shown here is derived from an EMBL/GenBank/DDBJ whole genome shotgun (WGS) entry which is preliminary data.</text>
</comment>
<feature type="transmembrane region" description="Helical" evidence="5">
    <location>
        <begin position="227"/>
        <end position="245"/>
    </location>
</feature>
<protein>
    <recommendedName>
        <fullName evidence="6">Major facilitator superfamily (MFS) profile domain-containing protein</fullName>
    </recommendedName>
</protein>
<evidence type="ECO:0000256" key="1">
    <source>
        <dbReference type="ARBA" id="ARBA00004141"/>
    </source>
</evidence>
<dbReference type="PROSITE" id="PS50850">
    <property type="entry name" value="MFS"/>
    <property type="match status" value="1"/>
</dbReference>
<sequence length="521" mass="57928">MKTKDSNIVSHLIGDFGKWQAIISLLLSLLKLPIGWFQLSIVFLAPITDFWCATPKTSDWSWSEGTTPTNRTNYTLNSCDAECSEYVFNTTVFKTTIISEWLLICDKEQLANVVQMSFMFGVLVGNVMFGIASDRFGRKNPLVVAIAVQSITSLLTAFVPWFLGFLLLRFLLAIATGGIMVTSFVLCVEMVGGKWRTSIPILYQIPFGLANSIMAIMAYFLRDWRNLTFTMSVISLSFLSYWWMIPESPRWLLAMGENDRAAQILSKAAKTNGSKSKDFASILTSLNDTTLAKKEPPSKSPPFFRLFRTPRLRRTTLTLFFNWFVAGLSVFGFSQYISFIGKNEDIFVHFTIGGLVTIPGTLLCIFFVKRFGRKRTIIVSGLTYGLTCILVTAFPSGAYAHDWPKILFAAISLTSMSVAFPALYLYAGELLPTVARNGGLGVSSMFARIGSMTAPFVLSARNSNEHAPLFILGGLPIIAVLLLIPLPETKERTLPDTFEEGENFGRNTTQVSVVEEVKNNI</sequence>
<dbReference type="InterPro" id="IPR020846">
    <property type="entry name" value="MFS_dom"/>
</dbReference>
<feature type="transmembrane region" description="Helical" evidence="5">
    <location>
        <begin position="439"/>
        <end position="460"/>
    </location>
</feature>
<accession>A0ABR1BFM2</accession>
<dbReference type="EMBL" id="JAWJWF010000001">
    <property type="protein sequence ID" value="KAK6640767.1"/>
    <property type="molecule type" value="Genomic_DNA"/>
</dbReference>
<evidence type="ECO:0000256" key="2">
    <source>
        <dbReference type="ARBA" id="ARBA00022692"/>
    </source>
</evidence>
<dbReference type="InterPro" id="IPR005828">
    <property type="entry name" value="MFS_sugar_transport-like"/>
</dbReference>
<gene>
    <name evidence="7" type="ORF">RUM44_012464</name>
</gene>
<evidence type="ECO:0000256" key="5">
    <source>
        <dbReference type="SAM" id="Phobius"/>
    </source>
</evidence>
<reference evidence="7 8" key="1">
    <citation type="submission" date="2023-09" db="EMBL/GenBank/DDBJ databases">
        <title>Genomes of two closely related lineages of the louse Polyplax serrata with different host specificities.</title>
        <authorList>
            <person name="Martinu J."/>
            <person name="Tarabai H."/>
            <person name="Stefka J."/>
            <person name="Hypsa V."/>
        </authorList>
    </citation>
    <scope>NUCLEOTIDE SEQUENCE [LARGE SCALE GENOMIC DNA]</scope>
    <source>
        <strain evidence="7">98ZLc_SE</strain>
    </source>
</reference>
<dbReference type="PANTHER" id="PTHR24064">
    <property type="entry name" value="SOLUTE CARRIER FAMILY 22 MEMBER"/>
    <property type="match status" value="1"/>
</dbReference>
<feature type="transmembrane region" description="Helical" evidence="5">
    <location>
        <begin position="406"/>
        <end position="427"/>
    </location>
</feature>
<keyword evidence="3 5" id="KW-1133">Transmembrane helix</keyword>
<name>A0ABR1BFM2_POLSC</name>
<comment type="subcellular location">
    <subcellularLocation>
        <location evidence="1">Membrane</location>
        <topology evidence="1">Multi-pass membrane protein</topology>
    </subcellularLocation>
</comment>
<dbReference type="SUPFAM" id="SSF103473">
    <property type="entry name" value="MFS general substrate transporter"/>
    <property type="match status" value="1"/>
</dbReference>
<feature type="transmembrane region" description="Helical" evidence="5">
    <location>
        <begin position="200"/>
        <end position="221"/>
    </location>
</feature>
<keyword evidence="8" id="KW-1185">Reference proteome</keyword>
<evidence type="ECO:0000256" key="3">
    <source>
        <dbReference type="ARBA" id="ARBA00022989"/>
    </source>
</evidence>
<feature type="transmembrane region" description="Helical" evidence="5">
    <location>
        <begin position="346"/>
        <end position="368"/>
    </location>
</feature>
<keyword evidence="2 5" id="KW-0812">Transmembrane</keyword>
<dbReference type="Gene3D" id="1.20.1250.20">
    <property type="entry name" value="MFS general substrate transporter like domains"/>
    <property type="match status" value="1"/>
</dbReference>
<feature type="domain" description="Major facilitator superfamily (MFS) profile" evidence="6">
    <location>
        <begin position="24"/>
        <end position="491"/>
    </location>
</feature>
<keyword evidence="4 5" id="KW-0472">Membrane</keyword>
<feature type="transmembrane region" description="Helical" evidence="5">
    <location>
        <begin position="377"/>
        <end position="400"/>
    </location>
</feature>
<evidence type="ECO:0000256" key="4">
    <source>
        <dbReference type="ARBA" id="ARBA00023136"/>
    </source>
</evidence>
<dbReference type="Proteomes" id="UP001359485">
    <property type="component" value="Unassembled WGS sequence"/>
</dbReference>
<dbReference type="Pfam" id="PF00083">
    <property type="entry name" value="Sugar_tr"/>
    <property type="match status" value="1"/>
</dbReference>
<feature type="transmembrane region" description="Helical" evidence="5">
    <location>
        <begin position="142"/>
        <end position="163"/>
    </location>
</feature>
<evidence type="ECO:0000259" key="6">
    <source>
        <dbReference type="PROSITE" id="PS50850"/>
    </source>
</evidence>